<evidence type="ECO:0000259" key="4">
    <source>
        <dbReference type="Pfam" id="PF00501"/>
    </source>
</evidence>
<reference evidence="5" key="1">
    <citation type="submission" date="2015-10" db="EMBL/GenBank/DDBJ databases">
        <authorList>
            <person name="Gilbert D.G."/>
        </authorList>
    </citation>
    <scope>NUCLEOTIDE SEQUENCE</scope>
</reference>
<dbReference type="PROSITE" id="PS00455">
    <property type="entry name" value="AMP_BINDING"/>
    <property type="match status" value="1"/>
</dbReference>
<protein>
    <submittedName>
        <fullName evidence="5">Long-chain-fatty-acid--CoA ligase</fullName>
        <ecNumber evidence="5">6.2.1.3</ecNumber>
    </submittedName>
</protein>
<keyword evidence="3" id="KW-0443">Lipid metabolism</keyword>
<dbReference type="GO" id="GO:0005783">
    <property type="term" value="C:endoplasmic reticulum"/>
    <property type="evidence" value="ECO:0007669"/>
    <property type="project" value="TreeGrafter"/>
</dbReference>
<proteinExistence type="predicted"/>
<dbReference type="EC" id="6.2.1.3" evidence="5"/>
<organism evidence="5">
    <name type="scientific">hydrothermal vent metagenome</name>
    <dbReference type="NCBI Taxonomy" id="652676"/>
    <lineage>
        <taxon>unclassified sequences</taxon>
        <taxon>metagenomes</taxon>
        <taxon>ecological metagenomes</taxon>
    </lineage>
</organism>
<dbReference type="AlphaFoldDB" id="A0A160TTB6"/>
<dbReference type="PANTHER" id="PTHR43272">
    <property type="entry name" value="LONG-CHAIN-FATTY-ACID--COA LIGASE"/>
    <property type="match status" value="1"/>
</dbReference>
<name>A0A160TTB6_9ZZZZ</name>
<sequence length="656" mass="73461">MVSAAYSSAETFPRCLLDQAQRNAEKPAIREKYLGIWQTWNWREVSDEVRSLACGLAAKGFKRGDKLALIGDNRPRLYWSMSAAQCLGGIPVPMYQDSVADELQFVVEHAEVRFAVAENQEQVDKLLEIKDRCPNLEFIIYCDPRGMRTYSQEFLIALESLQQSGRDFETKNTAFFLDEINKVQSSDVACILYTSGTTGDPKGVVLSHESLIKTATNAANWDKLTADGDVLAYLPMAWVGDNLFSYSESYIVGFCVNCPESGETVLNDIREIGPSYFFAPPRIFENLLTMVMIRMEDAGTLKRRMFHYFMAVAKRTGTRILDGESVSVGNRLLYALGRLLIYGPLKDTLGFTRIRMAYTAGESISPELFDFYRSLGINLKQLYGQTEASVLVTIQPDGEVRSDSVGVPAPDVEIEISDEGEVLYRSPGVFIEYYKNPEATAKTKTADGWVHTGDAGYFDKEGYLKIIDRAVDVGKLNDGSIYAPKFLENKLKFFPQIQEAVTFGDQQDFVSAFINIDLEAISNWAEKNGVTYASYHELSANEQVSNLIQDCVASVNRELANEPQFSASQIRRFIVLHKELDADDGELTRTRKVRRKFVSEKYSTLIDALYSNQDNVHVKTEVTFEDGRKGSVEADLRIWDMGSDDSSNSVVVGTGA</sequence>
<dbReference type="GO" id="GO:0016020">
    <property type="term" value="C:membrane"/>
    <property type="evidence" value="ECO:0007669"/>
    <property type="project" value="TreeGrafter"/>
</dbReference>
<dbReference type="GO" id="GO:0004467">
    <property type="term" value="F:long-chain fatty acid-CoA ligase activity"/>
    <property type="evidence" value="ECO:0007669"/>
    <property type="project" value="UniProtKB-EC"/>
</dbReference>
<dbReference type="Pfam" id="PF23562">
    <property type="entry name" value="AMP-binding_C_3"/>
    <property type="match status" value="1"/>
</dbReference>
<dbReference type="InterPro" id="IPR020845">
    <property type="entry name" value="AMP-binding_CS"/>
</dbReference>
<evidence type="ECO:0000256" key="3">
    <source>
        <dbReference type="ARBA" id="ARBA00023098"/>
    </source>
</evidence>
<dbReference type="SUPFAM" id="SSF56801">
    <property type="entry name" value="Acetyl-CoA synthetase-like"/>
    <property type="match status" value="1"/>
</dbReference>
<dbReference type="Gene3D" id="3.40.50.12780">
    <property type="entry name" value="N-terminal domain of ligase-like"/>
    <property type="match status" value="1"/>
</dbReference>
<keyword evidence="1 5" id="KW-0436">Ligase</keyword>
<dbReference type="EMBL" id="CZRL01000091">
    <property type="protein sequence ID" value="CUS52859.1"/>
    <property type="molecule type" value="Genomic_DNA"/>
</dbReference>
<gene>
    <name evidence="5" type="ORF">MGWOODY_XGa2009</name>
</gene>
<evidence type="ECO:0000313" key="5">
    <source>
        <dbReference type="EMBL" id="CUS52859.1"/>
    </source>
</evidence>
<dbReference type="InterPro" id="IPR000873">
    <property type="entry name" value="AMP-dep_synth/lig_dom"/>
</dbReference>
<evidence type="ECO:0000256" key="2">
    <source>
        <dbReference type="ARBA" id="ARBA00022832"/>
    </source>
</evidence>
<evidence type="ECO:0000256" key="1">
    <source>
        <dbReference type="ARBA" id="ARBA00022598"/>
    </source>
</evidence>
<feature type="domain" description="AMP-dependent synthetase/ligase" evidence="4">
    <location>
        <begin position="18"/>
        <end position="434"/>
    </location>
</feature>
<accession>A0A160TTB6</accession>
<dbReference type="PANTHER" id="PTHR43272:SF32">
    <property type="entry name" value="AMP-DEPENDENT SYNTHETASE_LIGASE DOMAIN-CONTAINING PROTEIN"/>
    <property type="match status" value="1"/>
</dbReference>
<keyword evidence="2" id="KW-0276">Fatty acid metabolism</keyword>
<dbReference type="Pfam" id="PF00501">
    <property type="entry name" value="AMP-binding"/>
    <property type="match status" value="1"/>
</dbReference>
<dbReference type="InterPro" id="IPR042099">
    <property type="entry name" value="ANL_N_sf"/>
</dbReference>